<dbReference type="RefSeq" id="WP_134114013.1">
    <property type="nucleotide sequence ID" value="NZ_NQJF01000016.1"/>
</dbReference>
<reference evidence="1 2" key="1">
    <citation type="submission" date="2019-03" db="EMBL/GenBank/DDBJ databases">
        <title>Genomic Encyclopedia of Archaeal and Bacterial Type Strains, Phase II (KMG-II): from individual species to whole genera.</title>
        <authorList>
            <person name="Goeker M."/>
        </authorList>
    </citation>
    <scope>NUCLEOTIDE SEQUENCE [LARGE SCALE GENOMIC DNA]</scope>
    <source>
        <strain evidence="1 2">DSM 15594</strain>
    </source>
</reference>
<evidence type="ECO:0000313" key="2">
    <source>
        <dbReference type="Proteomes" id="UP000295058"/>
    </source>
</evidence>
<dbReference type="Proteomes" id="UP000295058">
    <property type="component" value="Unassembled WGS sequence"/>
</dbReference>
<sequence>MDITLSVQENVPKLFFGQKCLEGLVSEDGYGYSGCRYVFEPMDDEFDFSEVQFLQGSAIPDDVCINASYSHSLYPHIFCMEVGRKENKTFCKISTDYINSNWDERVNLKHFLKGFEKEVRRHDKYDVEMVLDESGEGGFLIISFFLPQDLVLKDSIDEACKFLSSCHNIVLLGFNDEDAFISQFRFPKEYKSSFLQYLTYFGQFLEDLGISGDLSISDKADVTYLMFYPENKEMALGNITTALSAYLSIPDKDNVNLISCRDDLESQVRYQQLSSVVNHLKSQLELSRAVISLKEKEISLLEDRELKLKSNRLRGDIKNYWEPFDGVKITSYKGKCFEIDIPKIVNNIFGKLEKK</sequence>
<keyword evidence="2" id="KW-1185">Reference proteome</keyword>
<dbReference type="EMBL" id="SODO01000017">
    <property type="protein sequence ID" value="TDW55814.1"/>
    <property type="molecule type" value="Genomic_DNA"/>
</dbReference>
<comment type="caution">
    <text evidence="1">The sequence shown here is derived from an EMBL/GenBank/DDBJ whole genome shotgun (WGS) entry which is preliminary data.</text>
</comment>
<protein>
    <submittedName>
        <fullName evidence="1">Uncharacterized protein</fullName>
    </submittedName>
</protein>
<organism evidence="1 2">
    <name type="scientific">Oceanimonas baumannii</name>
    <dbReference type="NCBI Taxonomy" id="129578"/>
    <lineage>
        <taxon>Bacteria</taxon>
        <taxon>Pseudomonadati</taxon>
        <taxon>Pseudomonadota</taxon>
        <taxon>Gammaproteobacteria</taxon>
        <taxon>Aeromonadales</taxon>
        <taxon>Aeromonadaceae</taxon>
        <taxon>Oceanimonas</taxon>
    </lineage>
</organism>
<proteinExistence type="predicted"/>
<name>A0ABY2EV41_9GAMM</name>
<evidence type="ECO:0000313" key="1">
    <source>
        <dbReference type="EMBL" id="TDW55814.1"/>
    </source>
</evidence>
<gene>
    <name evidence="1" type="ORF">LY04_03299</name>
</gene>
<accession>A0ABY2EV41</accession>